<organism evidence="1 2">
    <name type="scientific">Pseudobutyrivibrio xylanivorans</name>
    <dbReference type="NCBI Taxonomy" id="185007"/>
    <lineage>
        <taxon>Bacteria</taxon>
        <taxon>Bacillati</taxon>
        <taxon>Bacillota</taxon>
        <taxon>Clostridia</taxon>
        <taxon>Lachnospirales</taxon>
        <taxon>Lachnospiraceae</taxon>
        <taxon>Pseudobutyrivibrio</taxon>
    </lineage>
</organism>
<gene>
    <name evidence="1" type="ORF">SAMN02910350_01498</name>
</gene>
<protein>
    <submittedName>
        <fullName evidence="1">Tocopherol cyclase</fullName>
    </submittedName>
</protein>
<dbReference type="SUPFAM" id="SSF159245">
    <property type="entry name" value="AttH-like"/>
    <property type="match status" value="1"/>
</dbReference>
<sequence>MVKEKLTQLEETVLEKIDGLDVRDKLFERSFNHSDIERNRFMLKGALASEGYDWWWHSFTGHNKKTGEEKAFFIEFFTVNPELGGDEPVFGQLPANKKNGVKPSYVMIKAGCWGENARQLHRFFGWKQVNIKEDAPFQISADNCFLSESRTLGKVEVSAEDAAAHPEWMCDAGKMVWDLNIEKDIAFNVGYGASWASRELDAFEMFWHAEGMKTFYNGSVILDGEEYIVDKDSCYGYADKNWGKDFTSPWVWLASSHLKSKISGQWLENTAFDIGGGRPKIRTGQTFDNVILGAMWYEGEPYEFNFSRFWTLTKTKFYCHEGDDEITWQVEQETPLAKMIVEISCQKKDMLLINYEAPNGEKLHNRLWNGGNGKGEIKLYKKILKTKDNDSEKKAEFKWELVDDMEAYNIGCEYGEYDKK</sequence>
<proteinExistence type="predicted"/>
<reference evidence="1 2" key="1">
    <citation type="submission" date="2016-10" db="EMBL/GenBank/DDBJ databases">
        <authorList>
            <person name="de Groot N.N."/>
        </authorList>
    </citation>
    <scope>NUCLEOTIDE SEQUENCE [LARGE SCALE GENOMIC DNA]</scope>
    <source>
        <strain evidence="1 2">DSM 10317</strain>
    </source>
</reference>
<evidence type="ECO:0000313" key="1">
    <source>
        <dbReference type="EMBL" id="SCZ78886.1"/>
    </source>
</evidence>
<dbReference type="EMBL" id="FMWK01000006">
    <property type="protein sequence ID" value="SCZ78886.1"/>
    <property type="molecule type" value="Genomic_DNA"/>
</dbReference>
<dbReference type="Proteomes" id="UP000199428">
    <property type="component" value="Unassembled WGS sequence"/>
</dbReference>
<name>A0A1G5RY08_PSEXY</name>
<evidence type="ECO:0000313" key="2">
    <source>
        <dbReference type="Proteomes" id="UP000199428"/>
    </source>
</evidence>
<dbReference type="RefSeq" id="WP_143001187.1">
    <property type="nucleotide sequence ID" value="NZ_FMWK01000006.1"/>
</dbReference>
<accession>A0A1G5RY08</accession>
<dbReference type="AlphaFoldDB" id="A0A1G5RY08"/>